<dbReference type="GO" id="GO:0005829">
    <property type="term" value="C:cytosol"/>
    <property type="evidence" value="ECO:0007669"/>
    <property type="project" value="TreeGrafter"/>
</dbReference>
<dbReference type="GO" id="GO:0035600">
    <property type="term" value="P:tRNA methylthiolation"/>
    <property type="evidence" value="ECO:0007669"/>
    <property type="project" value="UniProtKB-ARBA"/>
</dbReference>
<feature type="binding site" evidence="8">
    <location>
        <position position="17"/>
    </location>
    <ligand>
        <name>[4Fe-4S] cluster</name>
        <dbReference type="ChEBI" id="CHEBI:49883"/>
        <label>1</label>
    </ligand>
</feature>
<dbReference type="Proteomes" id="UP000824102">
    <property type="component" value="Unassembled WGS sequence"/>
</dbReference>
<dbReference type="FunFam" id="3.80.30.20:FF:000001">
    <property type="entry name" value="tRNA-2-methylthio-N(6)-dimethylallyladenosine synthase 2"/>
    <property type="match status" value="1"/>
</dbReference>
<keyword evidence="7 8" id="KW-0411">Iron-sulfur</keyword>
<dbReference type="PROSITE" id="PS51449">
    <property type="entry name" value="MTTASE_N"/>
    <property type="match status" value="1"/>
</dbReference>
<dbReference type="CDD" id="cd01335">
    <property type="entry name" value="Radical_SAM"/>
    <property type="match status" value="1"/>
</dbReference>
<dbReference type="Gene3D" id="2.40.50.140">
    <property type="entry name" value="Nucleic acid-binding proteins"/>
    <property type="match status" value="1"/>
</dbReference>
<dbReference type="GO" id="GO:0051539">
    <property type="term" value="F:4 iron, 4 sulfur cluster binding"/>
    <property type="evidence" value="ECO:0007669"/>
    <property type="project" value="UniProtKB-UniRule"/>
</dbReference>
<dbReference type="InterPro" id="IPR012340">
    <property type="entry name" value="NA-bd_OB-fold"/>
</dbReference>
<dbReference type="GO" id="GO:0035599">
    <property type="term" value="F:aspartic acid methylthiotransferase activity"/>
    <property type="evidence" value="ECO:0007669"/>
    <property type="project" value="TreeGrafter"/>
</dbReference>
<dbReference type="PANTHER" id="PTHR43837:SF1">
    <property type="entry name" value="RIBOSOMAL PROTEIN US12 METHYLTHIOTRANSFERASE RIMO"/>
    <property type="match status" value="1"/>
</dbReference>
<accession>A0A9D2G586</accession>
<dbReference type="Pfam" id="PF18693">
    <property type="entry name" value="TRAM_2"/>
    <property type="match status" value="1"/>
</dbReference>
<comment type="similarity">
    <text evidence="8">Belongs to the methylthiotransferase family. RimO subfamily.</text>
</comment>
<organism evidence="11 12">
    <name type="scientific">Candidatus Gallimonas intestinavium</name>
    <dbReference type="NCBI Taxonomy" id="2838603"/>
    <lineage>
        <taxon>Bacteria</taxon>
        <taxon>Bacillati</taxon>
        <taxon>Bacillota</taxon>
        <taxon>Clostridia</taxon>
        <taxon>Candidatus Gallimonas</taxon>
    </lineage>
</organism>
<comment type="cofactor">
    <cofactor evidence="8">
        <name>[4Fe-4S] cluster</name>
        <dbReference type="ChEBI" id="CHEBI:49883"/>
    </cofactor>
    <text evidence="8">Binds 2 [4Fe-4S] clusters. One cluster is coordinated with 3 cysteines and an exchangeable S-adenosyl-L-methionine.</text>
</comment>
<evidence type="ECO:0000256" key="4">
    <source>
        <dbReference type="ARBA" id="ARBA00022691"/>
    </source>
</evidence>
<evidence type="ECO:0000256" key="6">
    <source>
        <dbReference type="ARBA" id="ARBA00023004"/>
    </source>
</evidence>
<protein>
    <recommendedName>
        <fullName evidence="8">Ribosomal protein uS12 methylthiotransferase RimO</fullName>
        <shortName evidence="8">uS12 MTTase</shortName>
        <shortName evidence="8">uS12 methylthiotransferase</shortName>
        <ecNumber evidence="8">2.8.4.4</ecNumber>
    </recommendedName>
    <alternativeName>
        <fullName evidence="8">Ribosomal protein uS12 (aspartate-C(3))-methylthiotransferase</fullName>
    </alternativeName>
    <alternativeName>
        <fullName evidence="8">Ribosome maturation factor RimO</fullName>
    </alternativeName>
</protein>
<dbReference type="InterPro" id="IPR013848">
    <property type="entry name" value="Methylthiotransferase_N"/>
</dbReference>
<dbReference type="GO" id="GO:0140101">
    <property type="term" value="F:catalytic activity, acting on a tRNA"/>
    <property type="evidence" value="ECO:0007669"/>
    <property type="project" value="UniProtKB-ARBA"/>
</dbReference>
<dbReference type="InterPro" id="IPR006638">
    <property type="entry name" value="Elp3/MiaA/NifB-like_rSAM"/>
</dbReference>
<dbReference type="Pfam" id="PF04055">
    <property type="entry name" value="Radical_SAM"/>
    <property type="match status" value="1"/>
</dbReference>
<dbReference type="InterPro" id="IPR020612">
    <property type="entry name" value="Methylthiotransferase_CS"/>
</dbReference>
<feature type="domain" description="MTTase N-terminal" evidence="9">
    <location>
        <begin position="8"/>
        <end position="125"/>
    </location>
</feature>
<feature type="domain" description="Radical SAM core" evidence="10">
    <location>
        <begin position="150"/>
        <end position="377"/>
    </location>
</feature>
<dbReference type="InterPro" id="IPR002792">
    <property type="entry name" value="TRAM_dom"/>
</dbReference>
<dbReference type="PROSITE" id="PS01278">
    <property type="entry name" value="MTTASE_RADICAL"/>
    <property type="match status" value="1"/>
</dbReference>
<feature type="binding site" evidence="8">
    <location>
        <position position="168"/>
    </location>
    <ligand>
        <name>[4Fe-4S] cluster</name>
        <dbReference type="ChEBI" id="CHEBI:49883"/>
        <label>2</label>
        <note>4Fe-4S-S-AdoMet</note>
    </ligand>
</feature>
<keyword evidence="1 8" id="KW-0004">4Fe-4S</keyword>
<evidence type="ECO:0000313" key="12">
    <source>
        <dbReference type="Proteomes" id="UP000824102"/>
    </source>
</evidence>
<evidence type="ECO:0000256" key="2">
    <source>
        <dbReference type="ARBA" id="ARBA00022490"/>
    </source>
</evidence>
<dbReference type="InterPro" id="IPR005839">
    <property type="entry name" value="Methylthiotransferase"/>
</dbReference>
<dbReference type="InterPro" id="IPR038135">
    <property type="entry name" value="Methylthiotransferase_N_sf"/>
</dbReference>
<dbReference type="EC" id="2.8.4.4" evidence="8"/>
<comment type="caution">
    <text evidence="11">The sequence shown here is derived from an EMBL/GenBank/DDBJ whole genome shotgun (WGS) entry which is preliminary data.</text>
</comment>
<reference evidence="11" key="2">
    <citation type="submission" date="2021-04" db="EMBL/GenBank/DDBJ databases">
        <authorList>
            <person name="Gilroy R."/>
        </authorList>
    </citation>
    <scope>NUCLEOTIDE SEQUENCE</scope>
    <source>
        <strain evidence="11">ChiW7-2402</strain>
    </source>
</reference>
<gene>
    <name evidence="8 11" type="primary">rimO</name>
    <name evidence="11" type="ORF">H9964_07365</name>
</gene>
<dbReference type="GO" id="GO:0046872">
    <property type="term" value="F:metal ion binding"/>
    <property type="evidence" value="ECO:0007669"/>
    <property type="project" value="UniProtKB-KW"/>
</dbReference>
<dbReference type="HAMAP" id="MF_01865">
    <property type="entry name" value="MTTase_RimO"/>
    <property type="match status" value="1"/>
</dbReference>
<name>A0A9D2G586_9FIRM</name>
<dbReference type="Gene3D" id="3.80.30.20">
    <property type="entry name" value="tm_1862 like domain"/>
    <property type="match status" value="1"/>
</dbReference>
<dbReference type="AlphaFoldDB" id="A0A9D2G586"/>
<reference evidence="11" key="1">
    <citation type="journal article" date="2021" name="PeerJ">
        <title>Extensive microbial diversity within the chicken gut microbiome revealed by metagenomics and culture.</title>
        <authorList>
            <person name="Gilroy R."/>
            <person name="Ravi A."/>
            <person name="Getino M."/>
            <person name="Pursley I."/>
            <person name="Horton D.L."/>
            <person name="Alikhan N.F."/>
            <person name="Baker D."/>
            <person name="Gharbi K."/>
            <person name="Hall N."/>
            <person name="Watson M."/>
            <person name="Adriaenssens E.M."/>
            <person name="Foster-Nyarko E."/>
            <person name="Jarju S."/>
            <person name="Secka A."/>
            <person name="Antonio M."/>
            <person name="Oren A."/>
            <person name="Chaudhuri R.R."/>
            <person name="La Ragione R."/>
            <person name="Hildebrand F."/>
            <person name="Pallen M.J."/>
        </authorList>
    </citation>
    <scope>NUCLEOTIDE SEQUENCE</scope>
    <source>
        <strain evidence="11">ChiW7-2402</strain>
    </source>
</reference>
<feature type="binding site" evidence="8">
    <location>
        <position position="164"/>
    </location>
    <ligand>
        <name>[4Fe-4S] cluster</name>
        <dbReference type="ChEBI" id="CHEBI:49883"/>
        <label>2</label>
        <note>4Fe-4S-S-AdoMet</note>
    </ligand>
</feature>
<dbReference type="NCBIfam" id="TIGR00089">
    <property type="entry name" value="MiaB/RimO family radical SAM methylthiotransferase"/>
    <property type="match status" value="1"/>
</dbReference>
<dbReference type="InterPro" id="IPR007197">
    <property type="entry name" value="rSAM"/>
</dbReference>
<dbReference type="NCBIfam" id="TIGR01125">
    <property type="entry name" value="30S ribosomal protein S12 methylthiotransferase RimO"/>
    <property type="match status" value="1"/>
</dbReference>
<sequence>MEKQMLNKTFALISLGCDKNRVDGERLLGEIASHGCPITTDLYRAQVLIVNTCAFLTAAREEAILSVLEGSRLKEEGKLEKLVVTGCLPQGYEEEVFPALTEADVFLGTADAKELFPALERAYAGERVSAVGSATRLPAEGGKLLPRILSTPDHYKFLKISEGCSNHCTYCLIPSIRGKYLSYPMEALIEEAKGLGRTEELILVAQDITRYGEDTGENKLVPLLKKLSELDNICHIRLLYCYPEKIGEELIAEIRDNPKILKYLDIPLQHAEDRVLKLMGRRGTRAEYLALFARLRAQIPGIALRTTFISGFPTETEEEHKSLLAFLREAKFMNCGCFAYSREPNTPAYKLKGQVHHATKQRRVKELYAVQREISRANLEAFVGKTLHVLCDGIDMERSCFVGRAYFQAPDIDGVVYFTANEAKEGQIYPVSIDCAEEYDLFGHLE</sequence>
<keyword evidence="3 8" id="KW-0808">Transferase</keyword>
<keyword evidence="5 8" id="KW-0479">Metal-binding</keyword>
<keyword evidence="2 8" id="KW-0963">Cytoplasm</keyword>
<dbReference type="SFLD" id="SFLDG01082">
    <property type="entry name" value="B12-binding_domain_containing"/>
    <property type="match status" value="1"/>
</dbReference>
<dbReference type="PANTHER" id="PTHR43837">
    <property type="entry name" value="RIBOSOMAL PROTEIN S12 METHYLTHIOTRANSFERASE RIMO"/>
    <property type="match status" value="1"/>
</dbReference>
<evidence type="ECO:0000313" key="11">
    <source>
        <dbReference type="EMBL" id="HIZ73384.1"/>
    </source>
</evidence>
<evidence type="ECO:0000259" key="9">
    <source>
        <dbReference type="PROSITE" id="PS51449"/>
    </source>
</evidence>
<feature type="binding site" evidence="8">
    <location>
        <position position="87"/>
    </location>
    <ligand>
        <name>[4Fe-4S] cluster</name>
        <dbReference type="ChEBI" id="CHEBI:49883"/>
        <label>1</label>
    </ligand>
</feature>
<dbReference type="SFLD" id="SFLDG01061">
    <property type="entry name" value="methylthiotransferase"/>
    <property type="match status" value="1"/>
</dbReference>
<keyword evidence="11" id="KW-0689">Ribosomal protein</keyword>
<evidence type="ECO:0000256" key="1">
    <source>
        <dbReference type="ARBA" id="ARBA00022485"/>
    </source>
</evidence>
<keyword evidence="11" id="KW-0687">Ribonucleoprotein</keyword>
<dbReference type="SFLD" id="SFLDF00274">
    <property type="entry name" value="ribosomal_protein_S12_methylth"/>
    <property type="match status" value="1"/>
</dbReference>
<evidence type="ECO:0000256" key="3">
    <source>
        <dbReference type="ARBA" id="ARBA00022679"/>
    </source>
</evidence>
<evidence type="ECO:0000259" key="10">
    <source>
        <dbReference type="PROSITE" id="PS51918"/>
    </source>
</evidence>
<feature type="binding site" evidence="8">
    <location>
        <position position="53"/>
    </location>
    <ligand>
        <name>[4Fe-4S] cluster</name>
        <dbReference type="ChEBI" id="CHEBI:49883"/>
        <label>1</label>
    </ligand>
</feature>
<dbReference type="Pfam" id="PF00919">
    <property type="entry name" value="UPF0004"/>
    <property type="match status" value="1"/>
</dbReference>
<dbReference type="SUPFAM" id="SSF102114">
    <property type="entry name" value="Radical SAM enzymes"/>
    <property type="match status" value="1"/>
</dbReference>
<dbReference type="Gene3D" id="3.40.50.12160">
    <property type="entry name" value="Methylthiotransferase, N-terminal domain"/>
    <property type="match status" value="1"/>
</dbReference>
<keyword evidence="6 8" id="KW-0408">Iron</keyword>
<dbReference type="EMBL" id="DXBB01000107">
    <property type="protein sequence ID" value="HIZ73384.1"/>
    <property type="molecule type" value="Genomic_DNA"/>
</dbReference>
<comment type="function">
    <text evidence="8">Catalyzes the methylthiolation of an aspartic acid residue of ribosomal protein uS12.</text>
</comment>
<evidence type="ECO:0000256" key="8">
    <source>
        <dbReference type="HAMAP-Rule" id="MF_01865"/>
    </source>
</evidence>
<evidence type="ECO:0000256" key="5">
    <source>
        <dbReference type="ARBA" id="ARBA00022723"/>
    </source>
</evidence>
<comment type="catalytic activity">
    <reaction evidence="8">
        <text>L-aspartate(89)-[ribosomal protein uS12]-hydrogen + (sulfur carrier)-SH + AH2 + 2 S-adenosyl-L-methionine = 3-methylsulfanyl-L-aspartate(89)-[ribosomal protein uS12]-hydrogen + (sulfur carrier)-H + 5'-deoxyadenosine + L-methionine + A + S-adenosyl-L-homocysteine + 2 H(+)</text>
        <dbReference type="Rhea" id="RHEA:37087"/>
        <dbReference type="Rhea" id="RHEA-COMP:10460"/>
        <dbReference type="Rhea" id="RHEA-COMP:10461"/>
        <dbReference type="Rhea" id="RHEA-COMP:14737"/>
        <dbReference type="Rhea" id="RHEA-COMP:14739"/>
        <dbReference type="ChEBI" id="CHEBI:13193"/>
        <dbReference type="ChEBI" id="CHEBI:15378"/>
        <dbReference type="ChEBI" id="CHEBI:17319"/>
        <dbReference type="ChEBI" id="CHEBI:17499"/>
        <dbReference type="ChEBI" id="CHEBI:29917"/>
        <dbReference type="ChEBI" id="CHEBI:29961"/>
        <dbReference type="ChEBI" id="CHEBI:57844"/>
        <dbReference type="ChEBI" id="CHEBI:57856"/>
        <dbReference type="ChEBI" id="CHEBI:59789"/>
        <dbReference type="ChEBI" id="CHEBI:64428"/>
        <dbReference type="ChEBI" id="CHEBI:73599"/>
        <dbReference type="EC" id="2.8.4.4"/>
    </reaction>
</comment>
<comment type="subcellular location">
    <subcellularLocation>
        <location evidence="8">Cytoplasm</location>
    </subcellularLocation>
</comment>
<dbReference type="InterPro" id="IPR005840">
    <property type="entry name" value="Ribosomal_uS12_MeSTrfase_RimO"/>
</dbReference>
<dbReference type="InterPro" id="IPR023404">
    <property type="entry name" value="rSAM_horseshoe"/>
</dbReference>
<dbReference type="GO" id="GO:0005840">
    <property type="term" value="C:ribosome"/>
    <property type="evidence" value="ECO:0007669"/>
    <property type="project" value="UniProtKB-KW"/>
</dbReference>
<dbReference type="PROSITE" id="PS51918">
    <property type="entry name" value="RADICAL_SAM"/>
    <property type="match status" value="1"/>
</dbReference>
<dbReference type="GO" id="GO:0103039">
    <property type="term" value="F:protein methylthiotransferase activity"/>
    <property type="evidence" value="ECO:0007669"/>
    <property type="project" value="UniProtKB-EC"/>
</dbReference>
<evidence type="ECO:0000256" key="7">
    <source>
        <dbReference type="ARBA" id="ARBA00023014"/>
    </source>
</evidence>
<feature type="binding site" evidence="8">
    <location>
        <position position="171"/>
    </location>
    <ligand>
        <name>[4Fe-4S] cluster</name>
        <dbReference type="ChEBI" id="CHEBI:49883"/>
        <label>2</label>
        <note>4Fe-4S-S-AdoMet</note>
    </ligand>
</feature>
<keyword evidence="4 8" id="KW-0949">S-adenosyl-L-methionine</keyword>
<dbReference type="InterPro" id="IPR058240">
    <property type="entry name" value="rSAM_sf"/>
</dbReference>
<dbReference type="SFLD" id="SFLDS00029">
    <property type="entry name" value="Radical_SAM"/>
    <property type="match status" value="1"/>
</dbReference>
<proteinExistence type="inferred from homology"/>
<dbReference type="SMART" id="SM00729">
    <property type="entry name" value="Elp3"/>
    <property type="match status" value="1"/>
</dbReference>